<dbReference type="EMBL" id="JXRR01000001">
    <property type="protein sequence ID" value="KIL53013.1"/>
    <property type="molecule type" value="Genomic_DNA"/>
</dbReference>
<organism evidence="2 3">
    <name type="scientific">Jeotgalibacillus campisalis</name>
    <dbReference type="NCBI Taxonomy" id="220754"/>
    <lineage>
        <taxon>Bacteria</taxon>
        <taxon>Bacillati</taxon>
        <taxon>Bacillota</taxon>
        <taxon>Bacilli</taxon>
        <taxon>Bacillales</taxon>
        <taxon>Caryophanaceae</taxon>
        <taxon>Jeotgalibacillus</taxon>
    </lineage>
</organism>
<keyword evidence="1" id="KW-0472">Membrane</keyword>
<sequence length="63" mass="7360">MNLRKLDLVFSVILLLNAIRIFYIIVTADDPQPVDYLVLFFSTLGAVILFMNSRRNKEKKENE</sequence>
<keyword evidence="3" id="KW-1185">Reference proteome</keyword>
<evidence type="ECO:0000313" key="2">
    <source>
        <dbReference type="EMBL" id="KIL53013.1"/>
    </source>
</evidence>
<proteinExistence type="predicted"/>
<dbReference type="OrthoDB" id="2456273at2"/>
<dbReference type="RefSeq" id="WP_041053972.1">
    <property type="nucleotide sequence ID" value="NZ_JXRR01000001.1"/>
</dbReference>
<dbReference type="Proteomes" id="UP000031972">
    <property type="component" value="Unassembled WGS sequence"/>
</dbReference>
<accession>A0A0C2WAF9</accession>
<keyword evidence="1" id="KW-0812">Transmembrane</keyword>
<dbReference type="PATRIC" id="fig|220754.4.peg.348"/>
<keyword evidence="1" id="KW-1133">Transmembrane helix</keyword>
<evidence type="ECO:0000256" key="1">
    <source>
        <dbReference type="SAM" id="Phobius"/>
    </source>
</evidence>
<comment type="caution">
    <text evidence="2">The sequence shown here is derived from an EMBL/GenBank/DDBJ whole genome shotgun (WGS) entry which is preliminary data.</text>
</comment>
<feature type="transmembrane region" description="Helical" evidence="1">
    <location>
        <begin position="7"/>
        <end position="28"/>
    </location>
</feature>
<evidence type="ECO:0000313" key="3">
    <source>
        <dbReference type="Proteomes" id="UP000031972"/>
    </source>
</evidence>
<protein>
    <submittedName>
        <fullName evidence="2">Uncharacterized protein</fullName>
    </submittedName>
</protein>
<gene>
    <name evidence="2" type="ORF">KR50_03420</name>
</gene>
<name>A0A0C2WAF9_9BACL</name>
<feature type="transmembrane region" description="Helical" evidence="1">
    <location>
        <begin position="34"/>
        <end position="51"/>
    </location>
</feature>
<reference evidence="2 3" key="1">
    <citation type="submission" date="2015-01" db="EMBL/GenBank/DDBJ databases">
        <title>Jeotgalibacillus campisalis genome sequencing.</title>
        <authorList>
            <person name="Goh K.M."/>
            <person name="Chan K.-G."/>
            <person name="Yaakop A.S."/>
            <person name="Ee R."/>
            <person name="Gan H.M."/>
            <person name="Chan C.S."/>
        </authorList>
    </citation>
    <scope>NUCLEOTIDE SEQUENCE [LARGE SCALE GENOMIC DNA]</scope>
    <source>
        <strain evidence="2 3">SF-57</strain>
    </source>
</reference>
<dbReference type="AlphaFoldDB" id="A0A0C2WAF9"/>